<dbReference type="AlphaFoldDB" id="A0A6G0XIJ5"/>
<feature type="transmembrane region" description="Helical" evidence="1">
    <location>
        <begin position="133"/>
        <end position="152"/>
    </location>
</feature>
<feature type="transmembrane region" description="Helical" evidence="1">
    <location>
        <begin position="107"/>
        <end position="127"/>
    </location>
</feature>
<dbReference type="Proteomes" id="UP000481153">
    <property type="component" value="Unassembled WGS sequence"/>
</dbReference>
<reference evidence="2 3" key="1">
    <citation type="submission" date="2019-07" db="EMBL/GenBank/DDBJ databases">
        <title>Genomics analysis of Aphanomyces spp. identifies a new class of oomycete effector associated with host adaptation.</title>
        <authorList>
            <person name="Gaulin E."/>
        </authorList>
    </citation>
    <scope>NUCLEOTIDE SEQUENCE [LARGE SCALE GENOMIC DNA]</scope>
    <source>
        <strain evidence="2 3">ATCC 201684</strain>
    </source>
</reference>
<proteinExistence type="predicted"/>
<accession>A0A6G0XIJ5</accession>
<name>A0A6G0XIJ5_9STRA</name>
<evidence type="ECO:0008006" key="4">
    <source>
        <dbReference type="Google" id="ProtNLM"/>
    </source>
</evidence>
<dbReference type="VEuPathDB" id="FungiDB:AeMF1_012191"/>
<keyword evidence="1" id="KW-1133">Transmembrane helix</keyword>
<feature type="transmembrane region" description="Helical" evidence="1">
    <location>
        <begin position="12"/>
        <end position="34"/>
    </location>
</feature>
<sequence length="281" mass="30354">MFRTSDAVATILSIPATFATIFGFQVDATAVGLLRPEHQTHPVAACAGSAVGLICYFLADAFPAAFTLFNTSMIFGFAVNLAQCWNHRFMCVNFKHLARCYRSPLRTFGSGFAAVMWIVHLVALLGFQPSSEASLCIVASTIVLLTILYPLVVRAHQTLSPDEEKVMLFAHITKRNSSKHRLHSRRPSASLMGALIAAAQVVPSGELRPRRPSAPDIGAAAATLNRTLSAGSLSLLIDATLKRGSLHQQASMTNIKVRRFSGSTRVVPSPERIANEIPVVD</sequence>
<evidence type="ECO:0000313" key="3">
    <source>
        <dbReference type="Proteomes" id="UP000481153"/>
    </source>
</evidence>
<feature type="transmembrane region" description="Helical" evidence="1">
    <location>
        <begin position="65"/>
        <end position="86"/>
    </location>
</feature>
<evidence type="ECO:0000313" key="2">
    <source>
        <dbReference type="EMBL" id="KAF0740117.1"/>
    </source>
</evidence>
<dbReference type="EMBL" id="VJMJ01000054">
    <property type="protein sequence ID" value="KAF0740117.1"/>
    <property type="molecule type" value="Genomic_DNA"/>
</dbReference>
<keyword evidence="3" id="KW-1185">Reference proteome</keyword>
<organism evidence="2 3">
    <name type="scientific">Aphanomyces euteiches</name>
    <dbReference type="NCBI Taxonomy" id="100861"/>
    <lineage>
        <taxon>Eukaryota</taxon>
        <taxon>Sar</taxon>
        <taxon>Stramenopiles</taxon>
        <taxon>Oomycota</taxon>
        <taxon>Saprolegniomycetes</taxon>
        <taxon>Saprolegniales</taxon>
        <taxon>Verrucalvaceae</taxon>
        <taxon>Aphanomyces</taxon>
    </lineage>
</organism>
<keyword evidence="1" id="KW-0472">Membrane</keyword>
<gene>
    <name evidence="2" type="ORF">Ae201684_004356</name>
</gene>
<evidence type="ECO:0000256" key="1">
    <source>
        <dbReference type="SAM" id="Phobius"/>
    </source>
</evidence>
<protein>
    <recommendedName>
        <fullName evidence="4">Amino acid permease/ SLC12A domain-containing protein</fullName>
    </recommendedName>
</protein>
<keyword evidence="1" id="KW-0812">Transmembrane</keyword>
<comment type="caution">
    <text evidence="2">The sequence shown here is derived from an EMBL/GenBank/DDBJ whole genome shotgun (WGS) entry which is preliminary data.</text>
</comment>